<keyword evidence="7" id="KW-1185">Reference proteome</keyword>
<keyword evidence="3" id="KW-0479">Metal-binding</keyword>
<feature type="binding site" evidence="3">
    <location>
        <position position="69"/>
    </location>
    <ligand>
        <name>Cu cation</name>
        <dbReference type="ChEBI" id="CHEBI:23378"/>
    </ligand>
</feature>
<evidence type="ECO:0000313" key="6">
    <source>
        <dbReference type="EMBL" id="SFJ01218.1"/>
    </source>
</evidence>
<evidence type="ECO:0000256" key="4">
    <source>
        <dbReference type="PIRSR" id="PIRSR603782-2"/>
    </source>
</evidence>
<evidence type="ECO:0000259" key="5">
    <source>
        <dbReference type="PROSITE" id="PS51352"/>
    </source>
</evidence>
<protein>
    <submittedName>
        <fullName evidence="6">Protein SCO1/2</fullName>
    </submittedName>
</protein>
<keyword evidence="4" id="KW-1015">Disulfide bond</keyword>
<proteinExistence type="inferred from homology"/>
<feature type="disulfide bond" description="Redox-active" evidence="4">
    <location>
        <begin position="69"/>
        <end position="73"/>
    </location>
</feature>
<comment type="similarity">
    <text evidence="1">Belongs to the SCO1/2 family.</text>
</comment>
<evidence type="ECO:0000256" key="2">
    <source>
        <dbReference type="ARBA" id="ARBA00023008"/>
    </source>
</evidence>
<dbReference type="Gene3D" id="3.40.30.10">
    <property type="entry name" value="Glutaredoxin"/>
    <property type="match status" value="1"/>
</dbReference>
<dbReference type="CDD" id="cd02968">
    <property type="entry name" value="SCO"/>
    <property type="match status" value="1"/>
</dbReference>
<dbReference type="PROSITE" id="PS51257">
    <property type="entry name" value="PROKAR_LIPOPROTEIN"/>
    <property type="match status" value="1"/>
</dbReference>
<evidence type="ECO:0000256" key="3">
    <source>
        <dbReference type="PIRSR" id="PIRSR603782-1"/>
    </source>
</evidence>
<evidence type="ECO:0000256" key="1">
    <source>
        <dbReference type="ARBA" id="ARBA00010996"/>
    </source>
</evidence>
<keyword evidence="2 3" id="KW-0186">Copper</keyword>
<dbReference type="AlphaFoldDB" id="A0A1I3MW51"/>
<gene>
    <name evidence="6" type="ORF">SAMN05421638_1830</name>
</gene>
<dbReference type="InterPro" id="IPR036249">
    <property type="entry name" value="Thioredoxin-like_sf"/>
</dbReference>
<dbReference type="PANTHER" id="PTHR12151:SF25">
    <property type="entry name" value="LINALOOL DEHYDRATASE_ISOMERASE DOMAIN-CONTAINING PROTEIN"/>
    <property type="match status" value="1"/>
</dbReference>
<dbReference type="Pfam" id="PF02630">
    <property type="entry name" value="SCO1-SenC"/>
    <property type="match status" value="1"/>
</dbReference>
<dbReference type="PROSITE" id="PS51352">
    <property type="entry name" value="THIOREDOXIN_2"/>
    <property type="match status" value="1"/>
</dbReference>
<dbReference type="EMBL" id="FORQ01000003">
    <property type="protein sequence ID" value="SFJ01218.1"/>
    <property type="molecule type" value="Genomic_DNA"/>
</dbReference>
<dbReference type="InterPro" id="IPR003782">
    <property type="entry name" value="SCO1/SenC"/>
</dbReference>
<sequence>MMKNIFILLFSVFFLFSCKENEVPKNEKKALNESIFLLDSKWENQDAKQLQLRDLKGKNLVMVMIFTSCKTACPLLVSDMKKIAKKIDADKLKETTMVMVSIDPENDTPEVLKQYAAQNKISGEPWLFLRSDKESVRELANVLAVKYKKISPIVFSHSNIITVFNKEGEMVKQAEGTVNADEVAQTVNQL</sequence>
<feature type="binding site" evidence="3">
    <location>
        <position position="157"/>
    </location>
    <ligand>
        <name>Cu cation</name>
        <dbReference type="ChEBI" id="CHEBI:23378"/>
    </ligand>
</feature>
<accession>A0A1I3MW51</accession>
<evidence type="ECO:0000313" key="7">
    <source>
        <dbReference type="Proteomes" id="UP000242560"/>
    </source>
</evidence>
<dbReference type="PANTHER" id="PTHR12151">
    <property type="entry name" value="ELECTRON TRANSPORT PROTIN SCO1/SENC FAMILY MEMBER"/>
    <property type="match status" value="1"/>
</dbReference>
<dbReference type="SUPFAM" id="SSF52833">
    <property type="entry name" value="Thioredoxin-like"/>
    <property type="match status" value="1"/>
</dbReference>
<reference evidence="7" key="1">
    <citation type="submission" date="2016-10" db="EMBL/GenBank/DDBJ databases">
        <authorList>
            <person name="Varghese N."/>
            <person name="Submissions S."/>
        </authorList>
    </citation>
    <scope>NUCLEOTIDE SEQUENCE [LARGE SCALE GENOMIC DNA]</scope>
    <source>
        <strain evidence="7">DSM 22251</strain>
    </source>
</reference>
<dbReference type="GO" id="GO:0046872">
    <property type="term" value="F:metal ion binding"/>
    <property type="evidence" value="ECO:0007669"/>
    <property type="project" value="UniProtKB-KW"/>
</dbReference>
<dbReference type="RefSeq" id="WP_317041317.1">
    <property type="nucleotide sequence ID" value="NZ_FORQ01000003.1"/>
</dbReference>
<feature type="binding site" evidence="3">
    <location>
        <position position="73"/>
    </location>
    <ligand>
        <name>Cu cation</name>
        <dbReference type="ChEBI" id="CHEBI:23378"/>
    </ligand>
</feature>
<dbReference type="Proteomes" id="UP000242560">
    <property type="component" value="Unassembled WGS sequence"/>
</dbReference>
<name>A0A1I3MW51_9FLAO</name>
<dbReference type="InterPro" id="IPR013766">
    <property type="entry name" value="Thioredoxin_domain"/>
</dbReference>
<organism evidence="6 7">
    <name type="scientific">Kaistella treverensis</name>
    <dbReference type="NCBI Taxonomy" id="631455"/>
    <lineage>
        <taxon>Bacteria</taxon>
        <taxon>Pseudomonadati</taxon>
        <taxon>Bacteroidota</taxon>
        <taxon>Flavobacteriia</taxon>
        <taxon>Flavobacteriales</taxon>
        <taxon>Weeksellaceae</taxon>
        <taxon>Chryseobacterium group</taxon>
        <taxon>Kaistella</taxon>
    </lineage>
</organism>
<feature type="domain" description="Thioredoxin" evidence="5">
    <location>
        <begin position="24"/>
        <end position="190"/>
    </location>
</feature>